<dbReference type="SUPFAM" id="SSF53300">
    <property type="entry name" value="vWA-like"/>
    <property type="match status" value="1"/>
</dbReference>
<evidence type="ECO:0000259" key="1">
    <source>
        <dbReference type="PROSITE" id="PS50234"/>
    </source>
</evidence>
<protein>
    <submittedName>
        <fullName evidence="2">Uncharacterized conserved protein YegL, contains vWA domain of TerY type</fullName>
    </submittedName>
</protein>
<evidence type="ECO:0000313" key="3">
    <source>
        <dbReference type="Proteomes" id="UP000193355"/>
    </source>
</evidence>
<dbReference type="InterPro" id="IPR036465">
    <property type="entry name" value="vWFA_dom_sf"/>
</dbReference>
<name>A0A1X7KS79_9BACT</name>
<sequence>MASLDMILDNNEMVENPTPRVPVSLVLDVSGSMIGAPIDELNRGVEQFFRSLMDDDVARYAAEVNVISFGSDVSQDVEFGPLEKCVVPKLQAIGKTCMGKAVSLALETMERRKDIYKNLGVDYYQPWMVLMTDGKPTDDWEMAALKTSSLVEKGKLTVFPIAIGDNACTDTLANFSPTRSPLKLKELNFSQFFRWLSSSVSRVSQSIPGEKVELDVKGIEGWSRL</sequence>
<feature type="domain" description="VWFA" evidence="1">
    <location>
        <begin position="22"/>
        <end position="203"/>
    </location>
</feature>
<dbReference type="RefSeq" id="WP_085545352.1">
    <property type="nucleotide sequence ID" value="NZ_FXBB01000035.1"/>
</dbReference>
<dbReference type="SMART" id="SM00327">
    <property type="entry name" value="VWA"/>
    <property type="match status" value="1"/>
</dbReference>
<evidence type="ECO:0000313" key="2">
    <source>
        <dbReference type="EMBL" id="SMG44071.1"/>
    </source>
</evidence>
<proteinExistence type="predicted"/>
<dbReference type="Pfam" id="PF00092">
    <property type="entry name" value="VWA"/>
    <property type="match status" value="1"/>
</dbReference>
<reference evidence="3" key="1">
    <citation type="submission" date="2017-04" db="EMBL/GenBank/DDBJ databases">
        <authorList>
            <person name="Varghese N."/>
            <person name="Submissions S."/>
        </authorList>
    </citation>
    <scope>NUCLEOTIDE SEQUENCE [LARGE SCALE GENOMIC DNA]</scope>
    <source>
        <strain evidence="3">USBA 82</strain>
    </source>
</reference>
<dbReference type="OrthoDB" id="9806395at2"/>
<dbReference type="Gene3D" id="3.40.50.410">
    <property type="entry name" value="von Willebrand factor, type A domain"/>
    <property type="match status" value="1"/>
</dbReference>
<dbReference type="AlphaFoldDB" id="A0A1X7KS79"/>
<dbReference type="EMBL" id="FXBB01000035">
    <property type="protein sequence ID" value="SMG44071.1"/>
    <property type="molecule type" value="Genomic_DNA"/>
</dbReference>
<gene>
    <name evidence="2" type="ORF">SAMN06275492_1353</name>
</gene>
<dbReference type="STRING" id="561720.SAMN06275492_1353"/>
<dbReference type="InterPro" id="IPR002035">
    <property type="entry name" value="VWF_A"/>
</dbReference>
<accession>A0A1X7KS79</accession>
<dbReference type="PROSITE" id="PS50234">
    <property type="entry name" value="VWFA"/>
    <property type="match status" value="1"/>
</dbReference>
<organism evidence="2 3">
    <name type="scientific">Dethiosulfovibrio salsuginis</name>
    <dbReference type="NCBI Taxonomy" id="561720"/>
    <lineage>
        <taxon>Bacteria</taxon>
        <taxon>Thermotogati</taxon>
        <taxon>Synergistota</taxon>
        <taxon>Synergistia</taxon>
        <taxon>Synergistales</taxon>
        <taxon>Dethiosulfovibrionaceae</taxon>
        <taxon>Dethiosulfovibrio</taxon>
    </lineage>
</organism>
<dbReference type="PIRSF" id="PIRSF020634">
    <property type="entry name" value="TerY_vWA"/>
    <property type="match status" value="1"/>
</dbReference>
<dbReference type="InterPro" id="IPR011392">
    <property type="entry name" value="Tellurite-R_TerY"/>
</dbReference>
<keyword evidence="3" id="KW-1185">Reference proteome</keyword>
<dbReference type="Proteomes" id="UP000193355">
    <property type="component" value="Unassembled WGS sequence"/>
</dbReference>